<evidence type="ECO:0000313" key="3">
    <source>
        <dbReference type="Proteomes" id="UP000887575"/>
    </source>
</evidence>
<keyword evidence="3" id="KW-1185">Reference proteome</keyword>
<keyword evidence="2" id="KW-1133">Transmembrane helix</keyword>
<evidence type="ECO:0000256" key="2">
    <source>
        <dbReference type="SAM" id="Phobius"/>
    </source>
</evidence>
<protein>
    <submittedName>
        <fullName evidence="4">Uncharacterized protein</fullName>
    </submittedName>
</protein>
<feature type="transmembrane region" description="Helical" evidence="2">
    <location>
        <begin position="54"/>
        <end position="75"/>
    </location>
</feature>
<feature type="region of interest" description="Disordered" evidence="1">
    <location>
        <begin position="83"/>
        <end position="110"/>
    </location>
</feature>
<evidence type="ECO:0000256" key="1">
    <source>
        <dbReference type="SAM" id="MobiDB-lite"/>
    </source>
</evidence>
<keyword evidence="2" id="KW-0812">Transmembrane</keyword>
<reference evidence="4" key="1">
    <citation type="submission" date="2024-02" db="UniProtKB">
        <authorList>
            <consortium name="WormBaseParasite"/>
        </authorList>
    </citation>
    <scope>IDENTIFICATION</scope>
</reference>
<evidence type="ECO:0000313" key="4">
    <source>
        <dbReference type="WBParaSite" id="MBELARI_LOCUS19289"/>
    </source>
</evidence>
<dbReference type="AlphaFoldDB" id="A0AAF3F0M3"/>
<sequence length="110" mass="12470">MDSLPYFLVILQFFGDFFTEAASVKRSDSIGPRSSTTSTTTETPLDLSDHLTKLSIGLICTICLVVGIVIGYCFYDQYRYHSDPTKFPHSASEARLRNEDRKRMLSESFD</sequence>
<dbReference type="WBParaSite" id="MBELARI_LOCUS19289">
    <property type="protein sequence ID" value="MBELARI_LOCUS19289"/>
    <property type="gene ID" value="MBELARI_LOCUS19289"/>
</dbReference>
<accession>A0AAF3F0M3</accession>
<proteinExistence type="predicted"/>
<keyword evidence="2" id="KW-0472">Membrane</keyword>
<name>A0AAF3F0M3_9BILA</name>
<organism evidence="3 4">
    <name type="scientific">Mesorhabditis belari</name>
    <dbReference type="NCBI Taxonomy" id="2138241"/>
    <lineage>
        <taxon>Eukaryota</taxon>
        <taxon>Metazoa</taxon>
        <taxon>Ecdysozoa</taxon>
        <taxon>Nematoda</taxon>
        <taxon>Chromadorea</taxon>
        <taxon>Rhabditida</taxon>
        <taxon>Rhabditina</taxon>
        <taxon>Rhabditomorpha</taxon>
        <taxon>Rhabditoidea</taxon>
        <taxon>Rhabditidae</taxon>
        <taxon>Mesorhabditinae</taxon>
        <taxon>Mesorhabditis</taxon>
    </lineage>
</organism>
<dbReference type="Proteomes" id="UP000887575">
    <property type="component" value="Unassembled WGS sequence"/>
</dbReference>